<dbReference type="PRINTS" id="PR00419">
    <property type="entry name" value="ADXRDTASE"/>
</dbReference>
<keyword evidence="14" id="KW-1185">Reference proteome</keyword>
<dbReference type="Gene3D" id="3.50.50.60">
    <property type="entry name" value="FAD/NAD(P)-binding domain"/>
    <property type="match status" value="1"/>
</dbReference>
<sequence>MTFVITQNCCDDGSCVPVCPVDCIRPAPNMADSRRTMLYIDPATCVDCGACVAECPVGAIYYEDDLPENQRAFLGINADYFAAHPLAVRSKDTQSLPSDVESDSLRVAIVGSGPAACYAAAELARIDGVQISLFDRLPTPFGLIRAGVSPDHPRTKDVTSVFVPALQSTAVRCYFNVTIGRDLSHAELQAHHHAVIYAVGASTSKDLGIPGSELDCSRAASDFVAWYNGHPDHADDEFDLQSPRVVIVGNGNVALDVARVLLADPKTLGATDIADHALRALADSRVKEVVILARRYAGDAAFSVGEFLALSELPGVDVVVEGPLGDRPSGDFEAALKYDAVVDRSRCEARPGNKRLVFRFGAMPTELVGASGVRGVRVEPTSGGDGERGELIATSLVLRSIGYHGTAIAGLPFDADRGVVPNDRGRVLDGGQPVPGVYVAGWIKRGPRGVIGTNRACSEQTLAAMLEDFRAGALSAPTTSTADLDELLRQREVDVVDWGGWQRIDDAERRAGAAQSRPRSKLVTVGELLAVARS</sequence>
<evidence type="ECO:0000256" key="7">
    <source>
        <dbReference type="ARBA" id="ARBA00022857"/>
    </source>
</evidence>
<dbReference type="InterPro" id="IPR055275">
    <property type="entry name" value="Ferredox_Rdtase"/>
</dbReference>
<dbReference type="PANTHER" id="PTHR48467">
    <property type="entry name" value="GLUTAMATE SYNTHASE 1 [NADH], CHLOROPLASTIC-LIKE"/>
    <property type="match status" value="1"/>
</dbReference>
<dbReference type="GeneID" id="45453923"/>
<gene>
    <name evidence="13" type="primary">fprB_2</name>
    <name evidence="13" type="ORF">MPRI_35300</name>
</gene>
<dbReference type="PIRSF" id="PIRSF000362">
    <property type="entry name" value="FNR"/>
    <property type="match status" value="1"/>
</dbReference>
<keyword evidence="9" id="KW-0408">Iron</keyword>
<dbReference type="InterPro" id="IPR036188">
    <property type="entry name" value="FAD/NAD-bd_sf"/>
</dbReference>
<evidence type="ECO:0000256" key="9">
    <source>
        <dbReference type="ARBA" id="ARBA00023004"/>
    </source>
</evidence>
<dbReference type="Pfam" id="PF07992">
    <property type="entry name" value="Pyr_redox_2"/>
    <property type="match status" value="1"/>
</dbReference>
<dbReference type="EC" id="1.18.1.2" evidence="3"/>
<evidence type="ECO:0000256" key="6">
    <source>
        <dbReference type="ARBA" id="ARBA00022827"/>
    </source>
</evidence>
<evidence type="ECO:0000256" key="11">
    <source>
        <dbReference type="ARBA" id="ARBA00047776"/>
    </source>
</evidence>
<feature type="domain" description="4Fe-4S ferredoxin-type" evidence="12">
    <location>
        <begin position="36"/>
        <end position="65"/>
    </location>
</feature>
<keyword evidence="6" id="KW-0274">FAD</keyword>
<keyword evidence="10" id="KW-0411">Iron-sulfur</keyword>
<protein>
    <recommendedName>
        <fullName evidence="3">ferredoxin--NADP(+) reductase</fullName>
        <ecNumber evidence="3">1.18.1.2</ecNumber>
    </recommendedName>
</protein>
<dbReference type="InterPro" id="IPR021163">
    <property type="entry name" value="Ferredox_Rdtase_adrenod"/>
</dbReference>
<accession>A0ABM7KB68</accession>
<dbReference type="Proteomes" id="UP000466578">
    <property type="component" value="Chromosome"/>
</dbReference>
<dbReference type="Gene3D" id="3.30.70.20">
    <property type="match status" value="1"/>
</dbReference>
<dbReference type="PANTHER" id="PTHR48467:SF1">
    <property type="entry name" value="GLUTAMATE SYNTHASE 1 [NADH], CHLOROPLASTIC-LIKE"/>
    <property type="match status" value="1"/>
</dbReference>
<dbReference type="SUPFAM" id="SSF51971">
    <property type="entry name" value="Nucleotide-binding domain"/>
    <property type="match status" value="1"/>
</dbReference>
<dbReference type="InterPro" id="IPR017896">
    <property type="entry name" value="4Fe4S_Fe-S-bd"/>
</dbReference>
<comment type="cofactor">
    <cofactor evidence="1">
        <name>FAD</name>
        <dbReference type="ChEBI" id="CHEBI:57692"/>
    </cofactor>
</comment>
<comment type="catalytic activity">
    <reaction evidence="11">
        <text>2 reduced [2Fe-2S]-[ferredoxin] + NADP(+) + H(+) = 2 oxidized [2Fe-2S]-[ferredoxin] + NADPH</text>
        <dbReference type="Rhea" id="RHEA:20125"/>
        <dbReference type="Rhea" id="RHEA-COMP:10000"/>
        <dbReference type="Rhea" id="RHEA-COMP:10001"/>
        <dbReference type="ChEBI" id="CHEBI:15378"/>
        <dbReference type="ChEBI" id="CHEBI:33737"/>
        <dbReference type="ChEBI" id="CHEBI:33738"/>
        <dbReference type="ChEBI" id="CHEBI:57783"/>
        <dbReference type="ChEBI" id="CHEBI:58349"/>
        <dbReference type="EC" id="1.18.1.2"/>
    </reaction>
</comment>
<reference evidence="13 14" key="1">
    <citation type="journal article" date="2019" name="Emerg. Microbes Infect.">
        <title>Comprehensive subspecies identification of 175 nontuberculous mycobacteria species based on 7547 genomic profiles.</title>
        <authorList>
            <person name="Matsumoto Y."/>
            <person name="Kinjo T."/>
            <person name="Motooka D."/>
            <person name="Nabeya D."/>
            <person name="Jung N."/>
            <person name="Uechi K."/>
            <person name="Horii T."/>
            <person name="Iida T."/>
            <person name="Fujita J."/>
            <person name="Nakamura S."/>
        </authorList>
    </citation>
    <scope>NUCLEOTIDE SEQUENCE [LARGE SCALE GENOMIC DNA]</scope>
    <source>
        <strain evidence="13 14">JCM 30622</strain>
    </source>
</reference>
<comment type="similarity">
    <text evidence="2">Belongs to the ferredoxin--NADP reductase type 1 family.</text>
</comment>
<keyword evidence="8" id="KW-0560">Oxidoreductase</keyword>
<evidence type="ECO:0000313" key="13">
    <source>
        <dbReference type="EMBL" id="BBY71343.1"/>
    </source>
</evidence>
<evidence type="ECO:0000313" key="14">
    <source>
        <dbReference type="Proteomes" id="UP000466578"/>
    </source>
</evidence>
<evidence type="ECO:0000256" key="5">
    <source>
        <dbReference type="ARBA" id="ARBA00022723"/>
    </source>
</evidence>
<evidence type="ECO:0000256" key="3">
    <source>
        <dbReference type="ARBA" id="ARBA00013223"/>
    </source>
</evidence>
<organism evidence="13 14">
    <name type="scientific">Mycobacterium paraintracellulare</name>
    <dbReference type="NCBI Taxonomy" id="1138383"/>
    <lineage>
        <taxon>Bacteria</taxon>
        <taxon>Bacillati</taxon>
        <taxon>Actinomycetota</taxon>
        <taxon>Actinomycetes</taxon>
        <taxon>Mycobacteriales</taxon>
        <taxon>Mycobacteriaceae</taxon>
        <taxon>Mycobacterium</taxon>
        <taxon>Mycobacterium avium complex (MAC)</taxon>
    </lineage>
</organism>
<dbReference type="InterPro" id="IPR017900">
    <property type="entry name" value="4Fe4S_Fe_S_CS"/>
</dbReference>
<name>A0ABM7KB68_9MYCO</name>
<keyword evidence="7" id="KW-0521">NADP</keyword>
<dbReference type="InterPro" id="IPR023753">
    <property type="entry name" value="FAD/NAD-binding_dom"/>
</dbReference>
<keyword evidence="4" id="KW-0285">Flavoprotein</keyword>
<evidence type="ECO:0000259" key="12">
    <source>
        <dbReference type="PROSITE" id="PS51379"/>
    </source>
</evidence>
<dbReference type="PROSITE" id="PS00198">
    <property type="entry name" value="4FE4S_FER_1"/>
    <property type="match status" value="1"/>
</dbReference>
<proteinExistence type="inferred from homology"/>
<dbReference type="Pfam" id="PF12838">
    <property type="entry name" value="Fer4_7"/>
    <property type="match status" value="1"/>
</dbReference>
<evidence type="ECO:0000256" key="10">
    <source>
        <dbReference type="ARBA" id="ARBA00023014"/>
    </source>
</evidence>
<evidence type="ECO:0000256" key="8">
    <source>
        <dbReference type="ARBA" id="ARBA00023002"/>
    </source>
</evidence>
<dbReference type="EMBL" id="AP022597">
    <property type="protein sequence ID" value="BBY71343.1"/>
    <property type="molecule type" value="Genomic_DNA"/>
</dbReference>
<dbReference type="SUPFAM" id="SSF54862">
    <property type="entry name" value="4Fe-4S ferredoxins"/>
    <property type="match status" value="1"/>
</dbReference>
<dbReference type="PROSITE" id="PS51379">
    <property type="entry name" value="4FE4S_FER_2"/>
    <property type="match status" value="2"/>
</dbReference>
<evidence type="ECO:0000256" key="2">
    <source>
        <dbReference type="ARBA" id="ARBA00008312"/>
    </source>
</evidence>
<feature type="domain" description="4Fe-4S ferredoxin-type" evidence="12">
    <location>
        <begin position="1"/>
        <end position="29"/>
    </location>
</feature>
<keyword evidence="5" id="KW-0479">Metal-binding</keyword>
<evidence type="ECO:0000256" key="4">
    <source>
        <dbReference type="ARBA" id="ARBA00022630"/>
    </source>
</evidence>
<dbReference type="RefSeq" id="WP_014384245.1">
    <property type="nucleotide sequence ID" value="NC_016948.1"/>
</dbReference>
<dbReference type="Gene3D" id="3.40.50.720">
    <property type="entry name" value="NAD(P)-binding Rossmann-like Domain"/>
    <property type="match status" value="1"/>
</dbReference>
<evidence type="ECO:0000256" key="1">
    <source>
        <dbReference type="ARBA" id="ARBA00001974"/>
    </source>
</evidence>